<gene>
    <name evidence="2" type="ORF">Sangu_2990800</name>
</gene>
<accession>A0AAW2KMR3</accession>
<evidence type="ECO:0000256" key="1">
    <source>
        <dbReference type="SAM" id="MobiDB-lite"/>
    </source>
</evidence>
<feature type="compositionally biased region" description="Basic and acidic residues" evidence="1">
    <location>
        <begin position="11"/>
        <end position="29"/>
    </location>
</feature>
<dbReference type="AlphaFoldDB" id="A0AAW2KMR3"/>
<protein>
    <submittedName>
        <fullName evidence="2">Uncharacterized protein</fullName>
    </submittedName>
</protein>
<comment type="caution">
    <text evidence="2">The sequence shown here is derived from an EMBL/GenBank/DDBJ whole genome shotgun (WGS) entry which is preliminary data.</text>
</comment>
<sequence length="89" mass="10191">MSQSLLEQELEESKDHLENAQAKASKEASKVQSTMDKLECTEKEIVELKEQRTYLCAPLKGEKQLSHDAQAKVNEMERHCNSQGYYSTE</sequence>
<organism evidence="2">
    <name type="scientific">Sesamum angustifolium</name>
    <dbReference type="NCBI Taxonomy" id="2727405"/>
    <lineage>
        <taxon>Eukaryota</taxon>
        <taxon>Viridiplantae</taxon>
        <taxon>Streptophyta</taxon>
        <taxon>Embryophyta</taxon>
        <taxon>Tracheophyta</taxon>
        <taxon>Spermatophyta</taxon>
        <taxon>Magnoliopsida</taxon>
        <taxon>eudicotyledons</taxon>
        <taxon>Gunneridae</taxon>
        <taxon>Pentapetalae</taxon>
        <taxon>asterids</taxon>
        <taxon>lamiids</taxon>
        <taxon>Lamiales</taxon>
        <taxon>Pedaliaceae</taxon>
        <taxon>Sesamum</taxon>
    </lineage>
</organism>
<reference evidence="2" key="1">
    <citation type="submission" date="2020-06" db="EMBL/GenBank/DDBJ databases">
        <authorList>
            <person name="Li T."/>
            <person name="Hu X."/>
            <person name="Zhang T."/>
            <person name="Song X."/>
            <person name="Zhang H."/>
            <person name="Dai N."/>
            <person name="Sheng W."/>
            <person name="Hou X."/>
            <person name="Wei L."/>
        </authorList>
    </citation>
    <scope>NUCLEOTIDE SEQUENCE</scope>
    <source>
        <strain evidence="2">G01</strain>
        <tissue evidence="2">Leaf</tissue>
    </source>
</reference>
<proteinExistence type="predicted"/>
<dbReference type="EMBL" id="JACGWK010000023">
    <property type="protein sequence ID" value="KAL0308161.1"/>
    <property type="molecule type" value="Genomic_DNA"/>
</dbReference>
<evidence type="ECO:0000313" key="2">
    <source>
        <dbReference type="EMBL" id="KAL0308161.1"/>
    </source>
</evidence>
<name>A0AAW2KMR3_9LAMI</name>
<reference evidence="2" key="2">
    <citation type="journal article" date="2024" name="Plant">
        <title>Genomic evolution and insights into agronomic trait innovations of Sesamum species.</title>
        <authorList>
            <person name="Miao H."/>
            <person name="Wang L."/>
            <person name="Qu L."/>
            <person name="Liu H."/>
            <person name="Sun Y."/>
            <person name="Le M."/>
            <person name="Wang Q."/>
            <person name="Wei S."/>
            <person name="Zheng Y."/>
            <person name="Lin W."/>
            <person name="Duan Y."/>
            <person name="Cao H."/>
            <person name="Xiong S."/>
            <person name="Wang X."/>
            <person name="Wei L."/>
            <person name="Li C."/>
            <person name="Ma Q."/>
            <person name="Ju M."/>
            <person name="Zhao R."/>
            <person name="Li G."/>
            <person name="Mu C."/>
            <person name="Tian Q."/>
            <person name="Mei H."/>
            <person name="Zhang T."/>
            <person name="Gao T."/>
            <person name="Zhang H."/>
        </authorList>
    </citation>
    <scope>NUCLEOTIDE SEQUENCE</scope>
    <source>
        <strain evidence="2">G01</strain>
    </source>
</reference>
<feature type="region of interest" description="Disordered" evidence="1">
    <location>
        <begin position="1"/>
        <end position="35"/>
    </location>
</feature>